<organism evidence="2 3">
    <name type="scientific">Somion occarium</name>
    <dbReference type="NCBI Taxonomy" id="3059160"/>
    <lineage>
        <taxon>Eukaryota</taxon>
        <taxon>Fungi</taxon>
        <taxon>Dikarya</taxon>
        <taxon>Basidiomycota</taxon>
        <taxon>Agaricomycotina</taxon>
        <taxon>Agaricomycetes</taxon>
        <taxon>Polyporales</taxon>
        <taxon>Cerrenaceae</taxon>
        <taxon>Somion</taxon>
    </lineage>
</organism>
<keyword evidence="1" id="KW-1133">Transmembrane helix</keyword>
<protein>
    <submittedName>
        <fullName evidence="2">Uncharacterized protein</fullName>
    </submittedName>
</protein>
<name>A0ABP1DUX0_9APHY</name>
<keyword evidence="1" id="KW-0472">Membrane</keyword>
<feature type="transmembrane region" description="Helical" evidence="1">
    <location>
        <begin position="58"/>
        <end position="79"/>
    </location>
</feature>
<evidence type="ECO:0000313" key="2">
    <source>
        <dbReference type="EMBL" id="CAL1711620.1"/>
    </source>
</evidence>
<gene>
    <name evidence="2" type="ORF">GFSPODELE1_LOCUS8426</name>
</gene>
<reference evidence="3" key="1">
    <citation type="submission" date="2024-04" db="EMBL/GenBank/DDBJ databases">
        <authorList>
            <person name="Shaw F."/>
            <person name="Minotto A."/>
        </authorList>
    </citation>
    <scope>NUCLEOTIDE SEQUENCE [LARGE SCALE GENOMIC DNA]</scope>
</reference>
<dbReference type="Proteomes" id="UP001497453">
    <property type="component" value="Chromosome 6"/>
</dbReference>
<keyword evidence="1" id="KW-0812">Transmembrane</keyword>
<accession>A0ABP1DUX0</accession>
<dbReference type="EMBL" id="OZ037949">
    <property type="protein sequence ID" value="CAL1711620.1"/>
    <property type="molecule type" value="Genomic_DNA"/>
</dbReference>
<proteinExistence type="predicted"/>
<evidence type="ECO:0000313" key="3">
    <source>
        <dbReference type="Proteomes" id="UP001497453"/>
    </source>
</evidence>
<keyword evidence="3" id="KW-1185">Reference proteome</keyword>
<sequence>MGCLVSPGQPSLYGLPLRDFSDLSTQSADNVCEKIASACWYKTMITKMQSISMNISRLILLVLFISWALPFTSALPLSVSRQIRAMEAYGSPQQTSRDPVPLPQLEFELEACGIECAHVVDKRDPERSRPLVSGSISNGVPLAAA</sequence>
<evidence type="ECO:0000256" key="1">
    <source>
        <dbReference type="SAM" id="Phobius"/>
    </source>
</evidence>